<feature type="region of interest" description="Disordered" evidence="1">
    <location>
        <begin position="1"/>
        <end position="58"/>
    </location>
</feature>
<feature type="compositionally biased region" description="Polar residues" evidence="1">
    <location>
        <begin position="9"/>
        <end position="33"/>
    </location>
</feature>
<feature type="compositionally biased region" description="Pro residues" evidence="1">
    <location>
        <begin position="349"/>
        <end position="360"/>
    </location>
</feature>
<feature type="region of interest" description="Disordered" evidence="1">
    <location>
        <begin position="338"/>
        <end position="385"/>
    </location>
</feature>
<dbReference type="Proteomes" id="UP001341840">
    <property type="component" value="Unassembled WGS sequence"/>
</dbReference>
<comment type="caution">
    <text evidence="2">The sequence shown here is derived from an EMBL/GenBank/DDBJ whole genome shotgun (WGS) entry which is preliminary data.</text>
</comment>
<feature type="region of interest" description="Disordered" evidence="1">
    <location>
        <begin position="145"/>
        <end position="167"/>
    </location>
</feature>
<reference evidence="2 3" key="1">
    <citation type="journal article" date="2023" name="Plants (Basel)">
        <title>Bridging the Gap: Combining Genomics and Transcriptomics Approaches to Understand Stylosanthes scabra, an Orphan Legume from the Brazilian Caatinga.</title>
        <authorList>
            <person name="Ferreira-Neto J.R.C."/>
            <person name="da Silva M.D."/>
            <person name="Binneck E."/>
            <person name="de Melo N.F."/>
            <person name="da Silva R.H."/>
            <person name="de Melo A.L.T.M."/>
            <person name="Pandolfi V."/>
            <person name="Bustamante F.O."/>
            <person name="Brasileiro-Vidal A.C."/>
            <person name="Benko-Iseppon A.M."/>
        </authorList>
    </citation>
    <scope>NUCLEOTIDE SEQUENCE [LARGE SCALE GENOMIC DNA]</scope>
    <source>
        <tissue evidence="2">Leaves</tissue>
    </source>
</reference>
<feature type="compositionally biased region" description="Basic and acidic residues" evidence="1">
    <location>
        <begin position="102"/>
        <end position="114"/>
    </location>
</feature>
<dbReference type="EMBL" id="JASCZI010242626">
    <property type="protein sequence ID" value="MED6211635.1"/>
    <property type="molecule type" value="Genomic_DNA"/>
</dbReference>
<gene>
    <name evidence="2" type="ORF">PIB30_075650</name>
</gene>
<organism evidence="2 3">
    <name type="scientific">Stylosanthes scabra</name>
    <dbReference type="NCBI Taxonomy" id="79078"/>
    <lineage>
        <taxon>Eukaryota</taxon>
        <taxon>Viridiplantae</taxon>
        <taxon>Streptophyta</taxon>
        <taxon>Embryophyta</taxon>
        <taxon>Tracheophyta</taxon>
        <taxon>Spermatophyta</taxon>
        <taxon>Magnoliopsida</taxon>
        <taxon>eudicotyledons</taxon>
        <taxon>Gunneridae</taxon>
        <taxon>Pentapetalae</taxon>
        <taxon>rosids</taxon>
        <taxon>fabids</taxon>
        <taxon>Fabales</taxon>
        <taxon>Fabaceae</taxon>
        <taxon>Papilionoideae</taxon>
        <taxon>50 kb inversion clade</taxon>
        <taxon>dalbergioids sensu lato</taxon>
        <taxon>Dalbergieae</taxon>
        <taxon>Pterocarpus clade</taxon>
        <taxon>Stylosanthes</taxon>
    </lineage>
</organism>
<feature type="region of interest" description="Disordered" evidence="1">
    <location>
        <begin position="102"/>
        <end position="124"/>
    </location>
</feature>
<evidence type="ECO:0000256" key="1">
    <source>
        <dbReference type="SAM" id="MobiDB-lite"/>
    </source>
</evidence>
<name>A0ABU6YNY6_9FABA</name>
<feature type="compositionally biased region" description="Low complexity" evidence="1">
    <location>
        <begin position="339"/>
        <end position="348"/>
    </location>
</feature>
<accession>A0ABU6YNY6</accession>
<feature type="compositionally biased region" description="Polar residues" evidence="1">
    <location>
        <begin position="154"/>
        <end position="165"/>
    </location>
</feature>
<protein>
    <submittedName>
        <fullName evidence="2">Uncharacterized protein</fullName>
    </submittedName>
</protein>
<keyword evidence="3" id="KW-1185">Reference proteome</keyword>
<feature type="compositionally biased region" description="Pro residues" evidence="1">
    <location>
        <begin position="35"/>
        <end position="50"/>
    </location>
</feature>
<dbReference type="InterPro" id="IPR004252">
    <property type="entry name" value="Probable_transposase_24"/>
</dbReference>
<evidence type="ECO:0000313" key="3">
    <source>
        <dbReference type="Proteomes" id="UP001341840"/>
    </source>
</evidence>
<proteinExistence type="predicted"/>
<dbReference type="Pfam" id="PF03004">
    <property type="entry name" value="Transposase_24"/>
    <property type="match status" value="1"/>
</dbReference>
<sequence>MRMIPTPGSMVQSSETTGTRSQHPIPTQTTTGSEEPPPPEPEPMPWPPINNPLSEGEEEDIAMEEELARQAGRVYLRWDGSNWHFFDCSAATSLHLGVMADEGRQETPRDDPRDPQQGAPRGWIQDDLWDRLVEFWRQEDYKKLKQTNKKNRASETGGSLHTGGSTMYEATRERMALELRRPPTQSKIFARTHTWKEDQLWVDRRSEDANELKRLQTERQAIIDAGGPESLAIDEDAVWTRIAGGSKRGRIYGKGVVPSHKYPALFGDPDDDDTANGPLDLREELTQQAETHSQQVAAVEAVYSEKVWRLESTMQAQSQEVSDLRKAYSDLYSYLSHIRSGSSSSGMPDMPPPPPPPPPARSQDLPPQPDQSTGSPQPEDDPDYI</sequence>
<evidence type="ECO:0000313" key="2">
    <source>
        <dbReference type="EMBL" id="MED6211635.1"/>
    </source>
</evidence>